<evidence type="ECO:0000313" key="3">
    <source>
        <dbReference type="Proteomes" id="UP000799753"/>
    </source>
</evidence>
<dbReference type="Proteomes" id="UP000799753">
    <property type="component" value="Unassembled WGS sequence"/>
</dbReference>
<protein>
    <recommendedName>
        <fullName evidence="1">BTB domain-containing protein</fullName>
    </recommendedName>
</protein>
<dbReference type="AlphaFoldDB" id="A0A6A6RKZ6"/>
<gene>
    <name evidence="2" type="ORF">P280DRAFT_522630</name>
</gene>
<dbReference type="SMART" id="SM00225">
    <property type="entry name" value="BTB"/>
    <property type="match status" value="1"/>
</dbReference>
<proteinExistence type="predicted"/>
<feature type="domain" description="BTB" evidence="1">
    <location>
        <begin position="24"/>
        <end position="91"/>
    </location>
</feature>
<evidence type="ECO:0000313" key="2">
    <source>
        <dbReference type="EMBL" id="KAF2635856.1"/>
    </source>
</evidence>
<accession>A0A6A6RKZ6</accession>
<sequence>MPEGKDDALAKAPPPCLAALGEAVNIIVGAEKKRFLIHKDIICHHSEYFRVAFNGEWKEADDKDVVLEDVDAGMFGIFVSWLYTSKLPYGSDWLAAYRNCNKTSPVSNFGILILNACVLGERLLAQKFSQEAHNYYIDLRSPSGYDEVIYAYKNLPEDSSILQMMVDTQCTYWDRHDSKEDQSLHSQLPHKFLFDVMVRFSEVRDWIPARYKKYRRETCEYHIHVTDEEHQNCPYNRFVL</sequence>
<dbReference type="Gene3D" id="3.30.710.10">
    <property type="entry name" value="Potassium Channel Kv1.1, Chain A"/>
    <property type="match status" value="1"/>
</dbReference>
<evidence type="ECO:0000259" key="1">
    <source>
        <dbReference type="PROSITE" id="PS50097"/>
    </source>
</evidence>
<dbReference type="PROSITE" id="PS50097">
    <property type="entry name" value="BTB"/>
    <property type="match status" value="1"/>
</dbReference>
<dbReference type="EMBL" id="MU006802">
    <property type="protein sequence ID" value="KAF2635856.1"/>
    <property type="molecule type" value="Genomic_DNA"/>
</dbReference>
<organism evidence="2 3">
    <name type="scientific">Massarina eburnea CBS 473.64</name>
    <dbReference type="NCBI Taxonomy" id="1395130"/>
    <lineage>
        <taxon>Eukaryota</taxon>
        <taxon>Fungi</taxon>
        <taxon>Dikarya</taxon>
        <taxon>Ascomycota</taxon>
        <taxon>Pezizomycotina</taxon>
        <taxon>Dothideomycetes</taxon>
        <taxon>Pleosporomycetidae</taxon>
        <taxon>Pleosporales</taxon>
        <taxon>Massarineae</taxon>
        <taxon>Massarinaceae</taxon>
        <taxon>Massarina</taxon>
    </lineage>
</organism>
<keyword evidence="3" id="KW-1185">Reference proteome</keyword>
<dbReference type="SUPFAM" id="SSF54695">
    <property type="entry name" value="POZ domain"/>
    <property type="match status" value="1"/>
</dbReference>
<dbReference type="PANTHER" id="PTHR47843:SF2">
    <property type="entry name" value="BTB DOMAIN-CONTAINING PROTEIN"/>
    <property type="match status" value="1"/>
</dbReference>
<dbReference type="Pfam" id="PF00651">
    <property type="entry name" value="BTB"/>
    <property type="match status" value="1"/>
</dbReference>
<dbReference type="OrthoDB" id="194443at2759"/>
<dbReference type="PANTHER" id="PTHR47843">
    <property type="entry name" value="BTB DOMAIN-CONTAINING PROTEIN-RELATED"/>
    <property type="match status" value="1"/>
</dbReference>
<dbReference type="InterPro" id="IPR000210">
    <property type="entry name" value="BTB/POZ_dom"/>
</dbReference>
<reference evidence="2" key="1">
    <citation type="journal article" date="2020" name="Stud. Mycol.">
        <title>101 Dothideomycetes genomes: a test case for predicting lifestyles and emergence of pathogens.</title>
        <authorList>
            <person name="Haridas S."/>
            <person name="Albert R."/>
            <person name="Binder M."/>
            <person name="Bloem J."/>
            <person name="Labutti K."/>
            <person name="Salamov A."/>
            <person name="Andreopoulos B."/>
            <person name="Baker S."/>
            <person name="Barry K."/>
            <person name="Bills G."/>
            <person name="Bluhm B."/>
            <person name="Cannon C."/>
            <person name="Castanera R."/>
            <person name="Culley D."/>
            <person name="Daum C."/>
            <person name="Ezra D."/>
            <person name="Gonzalez J."/>
            <person name="Henrissat B."/>
            <person name="Kuo A."/>
            <person name="Liang C."/>
            <person name="Lipzen A."/>
            <person name="Lutzoni F."/>
            <person name="Magnuson J."/>
            <person name="Mondo S."/>
            <person name="Nolan M."/>
            <person name="Ohm R."/>
            <person name="Pangilinan J."/>
            <person name="Park H.-J."/>
            <person name="Ramirez L."/>
            <person name="Alfaro M."/>
            <person name="Sun H."/>
            <person name="Tritt A."/>
            <person name="Yoshinaga Y."/>
            <person name="Zwiers L.-H."/>
            <person name="Turgeon B."/>
            <person name="Goodwin S."/>
            <person name="Spatafora J."/>
            <person name="Crous P."/>
            <person name="Grigoriev I."/>
        </authorList>
    </citation>
    <scope>NUCLEOTIDE SEQUENCE</scope>
    <source>
        <strain evidence="2">CBS 473.64</strain>
    </source>
</reference>
<dbReference type="InterPro" id="IPR011333">
    <property type="entry name" value="SKP1/BTB/POZ_sf"/>
</dbReference>
<name>A0A6A6RKZ6_9PLEO</name>
<dbReference type="CDD" id="cd18186">
    <property type="entry name" value="BTB_POZ_ZBTB_KLHL-like"/>
    <property type="match status" value="1"/>
</dbReference>